<comment type="similarity">
    <text evidence="2">In the N-terminal section; belongs to the leguminous lectin family.</text>
</comment>
<evidence type="ECO:0000256" key="15">
    <source>
        <dbReference type="ARBA" id="ARBA00023170"/>
    </source>
</evidence>
<dbReference type="Gene3D" id="3.30.200.20">
    <property type="entry name" value="Phosphorylase Kinase, domain 1"/>
    <property type="match status" value="1"/>
</dbReference>
<evidence type="ECO:0000256" key="13">
    <source>
        <dbReference type="ARBA" id="ARBA00022989"/>
    </source>
</evidence>
<dbReference type="Pfam" id="PF07714">
    <property type="entry name" value="PK_Tyr_Ser-Thr"/>
    <property type="match status" value="1"/>
</dbReference>
<dbReference type="InterPro" id="IPR001245">
    <property type="entry name" value="Ser-Thr/Tyr_kinase_cat_dom"/>
</dbReference>
<protein>
    <submittedName>
        <fullName evidence="23">Cysteine-rich receptor-like protein kinase 25</fullName>
    </submittedName>
</protein>
<evidence type="ECO:0000256" key="5">
    <source>
        <dbReference type="ARBA" id="ARBA00022527"/>
    </source>
</evidence>
<evidence type="ECO:0000256" key="8">
    <source>
        <dbReference type="ARBA" id="ARBA00022729"/>
    </source>
</evidence>
<dbReference type="Gene3D" id="3.30.430.20">
    <property type="entry name" value="Gnk2 domain, C-X8-C-X2-C motif"/>
    <property type="match status" value="2"/>
</dbReference>
<dbReference type="PROSITE" id="PS00107">
    <property type="entry name" value="PROTEIN_KINASE_ATP"/>
    <property type="match status" value="1"/>
</dbReference>
<dbReference type="SMART" id="SM00220">
    <property type="entry name" value="S_TKc"/>
    <property type="match status" value="1"/>
</dbReference>
<evidence type="ECO:0000256" key="7">
    <source>
        <dbReference type="ARBA" id="ARBA00022692"/>
    </source>
</evidence>
<feature type="non-terminal residue" evidence="23">
    <location>
        <position position="584"/>
    </location>
</feature>
<keyword evidence="14 19" id="KW-0472">Membrane</keyword>
<dbReference type="AlphaFoldDB" id="A0A1D1XW39"/>
<evidence type="ECO:0000256" key="3">
    <source>
        <dbReference type="ARBA" id="ARBA00010217"/>
    </source>
</evidence>
<dbReference type="InterPro" id="IPR017441">
    <property type="entry name" value="Protein_kinase_ATP_BS"/>
</dbReference>
<evidence type="ECO:0000256" key="17">
    <source>
        <dbReference type="PROSITE-ProRule" id="PRU10141"/>
    </source>
</evidence>
<keyword evidence="13 19" id="KW-1133">Transmembrane helix</keyword>
<dbReference type="GO" id="GO:0005524">
    <property type="term" value="F:ATP binding"/>
    <property type="evidence" value="ECO:0007669"/>
    <property type="project" value="UniProtKB-UniRule"/>
</dbReference>
<evidence type="ECO:0000259" key="22">
    <source>
        <dbReference type="PROSITE" id="PS51473"/>
    </source>
</evidence>
<dbReference type="PANTHER" id="PTHR27002">
    <property type="entry name" value="RECEPTOR-LIKE SERINE/THREONINE-PROTEIN KINASE SD1-8"/>
    <property type="match status" value="1"/>
</dbReference>
<evidence type="ECO:0000256" key="9">
    <source>
        <dbReference type="ARBA" id="ARBA00022737"/>
    </source>
</evidence>
<dbReference type="Pfam" id="PF01657">
    <property type="entry name" value="Stress-antifung"/>
    <property type="match status" value="2"/>
</dbReference>
<comment type="similarity">
    <text evidence="3">In the C-terminal section; belongs to the protein kinase superfamily. Ser/Thr protein kinase family.</text>
</comment>
<dbReference type="SUPFAM" id="SSF56112">
    <property type="entry name" value="Protein kinase-like (PK-like)"/>
    <property type="match status" value="1"/>
</dbReference>
<feature type="compositionally biased region" description="Pro residues" evidence="18">
    <location>
        <begin position="260"/>
        <end position="283"/>
    </location>
</feature>
<feature type="region of interest" description="Disordered" evidence="18">
    <location>
        <begin position="258"/>
        <end position="284"/>
    </location>
</feature>
<feature type="domain" description="Gnk2-homologous" evidence="22">
    <location>
        <begin position="35"/>
        <end position="139"/>
    </location>
</feature>
<feature type="domain" description="Gnk2-homologous" evidence="22">
    <location>
        <begin position="144"/>
        <end position="252"/>
    </location>
</feature>
<dbReference type="SUPFAM" id="SSF101447">
    <property type="entry name" value="Formin homology 2 domain (FH2 domain)"/>
    <property type="match status" value="1"/>
</dbReference>
<keyword evidence="9" id="KW-0677">Repeat</keyword>
<evidence type="ECO:0000256" key="14">
    <source>
        <dbReference type="ARBA" id="ARBA00023136"/>
    </source>
</evidence>
<dbReference type="InterPro" id="IPR038408">
    <property type="entry name" value="GNK2_sf"/>
</dbReference>
<keyword evidence="12 17" id="KW-0067">ATP-binding</keyword>
<evidence type="ECO:0000256" key="12">
    <source>
        <dbReference type="ARBA" id="ARBA00022840"/>
    </source>
</evidence>
<keyword evidence="8 20" id="KW-0732">Signal</keyword>
<dbReference type="FunFam" id="1.10.510.10:FF:000240">
    <property type="entry name" value="Lectin-domain containing receptor kinase A4.3"/>
    <property type="match status" value="1"/>
</dbReference>
<keyword evidence="16" id="KW-0325">Glycoprotein</keyword>
<dbReference type="GO" id="GO:0005886">
    <property type="term" value="C:plasma membrane"/>
    <property type="evidence" value="ECO:0007669"/>
    <property type="project" value="UniProtKB-SubCell"/>
</dbReference>
<evidence type="ECO:0000256" key="2">
    <source>
        <dbReference type="ARBA" id="ARBA00008536"/>
    </source>
</evidence>
<dbReference type="GO" id="GO:0004674">
    <property type="term" value="F:protein serine/threonine kinase activity"/>
    <property type="evidence" value="ECO:0007669"/>
    <property type="project" value="UniProtKB-KW"/>
</dbReference>
<keyword evidence="15 23" id="KW-0675">Receptor</keyword>
<comment type="subcellular location">
    <subcellularLocation>
        <location evidence="1">Cell membrane</location>
        <topology evidence="1">Single-pass type I membrane protein</topology>
    </subcellularLocation>
</comment>
<dbReference type="PROSITE" id="PS50011">
    <property type="entry name" value="PROTEIN_KINASE_DOM"/>
    <property type="match status" value="1"/>
</dbReference>
<proteinExistence type="inferred from homology"/>
<organism evidence="23">
    <name type="scientific">Anthurium amnicola</name>
    <dbReference type="NCBI Taxonomy" id="1678845"/>
    <lineage>
        <taxon>Eukaryota</taxon>
        <taxon>Viridiplantae</taxon>
        <taxon>Streptophyta</taxon>
        <taxon>Embryophyta</taxon>
        <taxon>Tracheophyta</taxon>
        <taxon>Spermatophyta</taxon>
        <taxon>Magnoliopsida</taxon>
        <taxon>Liliopsida</taxon>
        <taxon>Araceae</taxon>
        <taxon>Pothoideae</taxon>
        <taxon>Potheae</taxon>
        <taxon>Anthurium</taxon>
    </lineage>
</organism>
<accession>A0A1D1XW39</accession>
<dbReference type="InterPro" id="IPR002902">
    <property type="entry name" value="GNK2"/>
</dbReference>
<evidence type="ECO:0000256" key="20">
    <source>
        <dbReference type="SAM" id="SignalP"/>
    </source>
</evidence>
<dbReference type="EMBL" id="GDJX01021328">
    <property type="protein sequence ID" value="JAT46608.1"/>
    <property type="molecule type" value="Transcribed_RNA"/>
</dbReference>
<evidence type="ECO:0000313" key="23">
    <source>
        <dbReference type="EMBL" id="JAT46608.1"/>
    </source>
</evidence>
<keyword evidence="11 23" id="KW-0418">Kinase</keyword>
<dbReference type="PROSITE" id="PS00108">
    <property type="entry name" value="PROTEIN_KINASE_ST"/>
    <property type="match status" value="1"/>
</dbReference>
<feature type="domain" description="Protein kinase" evidence="21">
    <location>
        <begin position="352"/>
        <end position="584"/>
    </location>
</feature>
<dbReference type="CDD" id="cd23509">
    <property type="entry name" value="Gnk2-like"/>
    <property type="match status" value="2"/>
</dbReference>
<evidence type="ECO:0000259" key="21">
    <source>
        <dbReference type="PROSITE" id="PS50011"/>
    </source>
</evidence>
<dbReference type="PANTHER" id="PTHR27002:SF1040">
    <property type="entry name" value="OS07G0538400 PROTEIN"/>
    <property type="match status" value="1"/>
</dbReference>
<dbReference type="InterPro" id="IPR011009">
    <property type="entry name" value="Kinase-like_dom_sf"/>
</dbReference>
<evidence type="ECO:0000256" key="10">
    <source>
        <dbReference type="ARBA" id="ARBA00022741"/>
    </source>
</evidence>
<evidence type="ECO:0000256" key="4">
    <source>
        <dbReference type="ARBA" id="ARBA00022475"/>
    </source>
</evidence>
<dbReference type="Gene3D" id="1.10.510.10">
    <property type="entry name" value="Transferase(Phosphotransferase) domain 1"/>
    <property type="match status" value="1"/>
</dbReference>
<evidence type="ECO:0000256" key="16">
    <source>
        <dbReference type="ARBA" id="ARBA00023180"/>
    </source>
</evidence>
<dbReference type="InterPro" id="IPR008271">
    <property type="entry name" value="Ser/Thr_kinase_AS"/>
</dbReference>
<keyword evidence="7 19" id="KW-0812">Transmembrane</keyword>
<keyword evidence="5" id="KW-0723">Serine/threonine-protein kinase</keyword>
<dbReference type="FunFam" id="3.30.200.20:FF:000142">
    <property type="entry name" value="Cysteine-rich receptor-like protein kinase 10"/>
    <property type="match status" value="1"/>
</dbReference>
<dbReference type="InterPro" id="IPR000719">
    <property type="entry name" value="Prot_kinase_dom"/>
</dbReference>
<reference evidence="23" key="1">
    <citation type="submission" date="2015-07" db="EMBL/GenBank/DDBJ databases">
        <title>Transcriptome Assembly of Anthurium amnicola.</title>
        <authorList>
            <person name="Suzuki J."/>
        </authorList>
    </citation>
    <scope>NUCLEOTIDE SEQUENCE</scope>
</reference>
<feature type="signal peptide" evidence="20">
    <location>
        <begin position="1"/>
        <end position="35"/>
    </location>
</feature>
<sequence>MTHSPVASCTPPHILLVTCFLFLFAFFHSPTGIVAGPIRCDDAAGNYTTNGTFQANLGRLLASLVADTPPTGYSNATVGFSSPDQVFGHAMCRGDFSVPSCLECVGRAAGEIVPYCVNRRAGTAWFDDTCLVRYAGENFFGSQGSVQFYVFRTDNVSDPEGFKSVLRVLLDGLAGRAAGGSPRMFAADDVSTSLSDTGKIYGTAQCTRDLTSDTCDECLRDRIRNILAGCLGKPGCTVIGGSCQVRYNVDLFYNATAAADPPPPPPPSPPPPLPPPPLSPPPPSKDKWAILRRILAITIPLLVVLASISIVMTCVRRKKQKLKLTDGTMEIEIDEDVSVFNLETLKAATNNFSNTNKLGEGGFGQVYKGVLFDGHEIAVKRLSIGSRQGLGELRNEVELVAKLHHRNLVKLMGFCLGHEKLLVYEFLPNKSLDRFLFDPVKCKQLNWETRYKIIEGVARGLQYLHEDSRLKVIHRDLKASNILLDKDMNPKISDFGFAKLFGRDQSQVDASRIAGTFGYMALEYIRHGHVSTKLDVFSFGVLMLEIVTGRSCTKFYDSSHSMGLINYVKQYWVKGDVSHLLDKS</sequence>
<evidence type="ECO:0000256" key="19">
    <source>
        <dbReference type="SAM" id="Phobius"/>
    </source>
</evidence>
<feature type="chain" id="PRO_5008899764" evidence="20">
    <location>
        <begin position="36"/>
        <end position="584"/>
    </location>
</feature>
<gene>
    <name evidence="23" type="primary">CRK25_12</name>
    <name evidence="23" type="ORF">g.113860</name>
</gene>
<evidence type="ECO:0000256" key="1">
    <source>
        <dbReference type="ARBA" id="ARBA00004251"/>
    </source>
</evidence>
<evidence type="ECO:0000256" key="6">
    <source>
        <dbReference type="ARBA" id="ARBA00022679"/>
    </source>
</evidence>
<keyword evidence="4" id="KW-1003">Cell membrane</keyword>
<evidence type="ECO:0000256" key="18">
    <source>
        <dbReference type="SAM" id="MobiDB-lite"/>
    </source>
</evidence>
<name>A0A1D1XW39_9ARAE</name>
<keyword evidence="10 17" id="KW-0547">Nucleotide-binding</keyword>
<keyword evidence="6" id="KW-0808">Transferase</keyword>
<dbReference type="GO" id="GO:0002229">
    <property type="term" value="P:defense response to oomycetes"/>
    <property type="evidence" value="ECO:0007669"/>
    <property type="project" value="UniProtKB-ARBA"/>
</dbReference>
<feature type="binding site" evidence="17">
    <location>
        <position position="380"/>
    </location>
    <ligand>
        <name>ATP</name>
        <dbReference type="ChEBI" id="CHEBI:30616"/>
    </ligand>
</feature>
<dbReference type="PROSITE" id="PS51473">
    <property type="entry name" value="GNK2"/>
    <property type="match status" value="2"/>
</dbReference>
<feature type="transmembrane region" description="Helical" evidence="19">
    <location>
        <begin position="294"/>
        <end position="315"/>
    </location>
</feature>
<evidence type="ECO:0000256" key="11">
    <source>
        <dbReference type="ARBA" id="ARBA00022777"/>
    </source>
</evidence>